<evidence type="ECO:0000256" key="5">
    <source>
        <dbReference type="SAM" id="MobiDB-lite"/>
    </source>
</evidence>
<gene>
    <name evidence="7" type="ORF">CPB83DRAFT_867528</name>
</gene>
<feature type="compositionally biased region" description="Basic residues" evidence="5">
    <location>
        <begin position="257"/>
        <end position="275"/>
    </location>
</feature>
<keyword evidence="2" id="KW-0496">Mitochondrion</keyword>
<feature type="domain" description="Ribosomal protein mS38 C-terminal" evidence="6">
    <location>
        <begin position="252"/>
        <end position="284"/>
    </location>
</feature>
<dbReference type="SMART" id="SM01155">
    <property type="entry name" value="DUF1713"/>
    <property type="match status" value="1"/>
</dbReference>
<proteinExistence type="inferred from homology"/>
<evidence type="ECO:0000256" key="4">
    <source>
        <dbReference type="ARBA" id="ARBA00035682"/>
    </source>
</evidence>
<evidence type="ECO:0000259" key="6">
    <source>
        <dbReference type="SMART" id="SM01155"/>
    </source>
</evidence>
<dbReference type="AlphaFoldDB" id="A0A9P6ELU9"/>
<dbReference type="InterPro" id="IPR013177">
    <property type="entry name" value="Ribosomal_mS38_C"/>
</dbReference>
<evidence type="ECO:0000256" key="2">
    <source>
        <dbReference type="ARBA" id="ARBA00023128"/>
    </source>
</evidence>
<evidence type="ECO:0000256" key="3">
    <source>
        <dbReference type="ARBA" id="ARBA00035647"/>
    </source>
</evidence>
<comment type="similarity">
    <text evidence="3">Belongs to the mitochondrion-specific ribosomal protein mS38 family.</text>
</comment>
<organism evidence="7 8">
    <name type="scientific">Crepidotus variabilis</name>
    <dbReference type="NCBI Taxonomy" id="179855"/>
    <lineage>
        <taxon>Eukaryota</taxon>
        <taxon>Fungi</taxon>
        <taxon>Dikarya</taxon>
        <taxon>Basidiomycota</taxon>
        <taxon>Agaricomycotina</taxon>
        <taxon>Agaricomycetes</taxon>
        <taxon>Agaricomycetidae</taxon>
        <taxon>Agaricales</taxon>
        <taxon>Agaricineae</taxon>
        <taxon>Crepidotaceae</taxon>
        <taxon>Crepidotus</taxon>
    </lineage>
</organism>
<feature type="compositionally biased region" description="Polar residues" evidence="5">
    <location>
        <begin position="56"/>
        <end position="98"/>
    </location>
</feature>
<accession>A0A9P6ELU9</accession>
<protein>
    <recommendedName>
        <fullName evidence="4">Small ribosomal subunit protein mS38</fullName>
    </recommendedName>
</protein>
<evidence type="ECO:0000313" key="7">
    <source>
        <dbReference type="EMBL" id="KAF9532166.1"/>
    </source>
</evidence>
<feature type="region of interest" description="Disordered" evidence="5">
    <location>
        <begin position="168"/>
        <end position="188"/>
    </location>
</feature>
<sequence length="284" mass="30952">MSAFSRFVHIPAARRSYSYFSSRSGGGGRYFNSTKPPKPPVVAQGTASAANASSNGITDSSSESKNNDGVQTTAPPTNAGSLPSQTANSSLEAATGTGTDAFGSPFVAPAQLMSAKDFKMHHFFSLHRPLLLINQPTSLFRSVPDNHPLFNPLPLSEAEIERKIMQSQSGMAGPPHTTNYPSSTGPTSSDTAAYIDADAEAARQLTRALTMSKAGSTVSWETTLHALGLDLNKEADRVGLQQQFEKEWQDVMLDSTKRKRRKKMKKHKLKKRRRATRSERLRLK</sequence>
<comment type="caution">
    <text evidence="7">The sequence shown here is derived from an EMBL/GenBank/DDBJ whole genome shotgun (WGS) entry which is preliminary data.</text>
</comment>
<dbReference type="Proteomes" id="UP000807306">
    <property type="component" value="Unassembled WGS sequence"/>
</dbReference>
<feature type="region of interest" description="Disordered" evidence="5">
    <location>
        <begin position="30"/>
        <end position="102"/>
    </location>
</feature>
<keyword evidence="8" id="KW-1185">Reference proteome</keyword>
<dbReference type="PANTHER" id="PTHR32035:SF3">
    <property type="entry name" value="SMALL RIBOSOMAL SUBUNIT PROTEIN MS38"/>
    <property type="match status" value="1"/>
</dbReference>
<reference evidence="7" key="1">
    <citation type="submission" date="2020-11" db="EMBL/GenBank/DDBJ databases">
        <authorList>
            <consortium name="DOE Joint Genome Institute"/>
            <person name="Ahrendt S."/>
            <person name="Riley R."/>
            <person name="Andreopoulos W."/>
            <person name="Labutti K."/>
            <person name="Pangilinan J."/>
            <person name="Ruiz-Duenas F.J."/>
            <person name="Barrasa J.M."/>
            <person name="Sanchez-Garcia M."/>
            <person name="Camarero S."/>
            <person name="Miyauchi S."/>
            <person name="Serrano A."/>
            <person name="Linde D."/>
            <person name="Babiker R."/>
            <person name="Drula E."/>
            <person name="Ayuso-Fernandez I."/>
            <person name="Pacheco R."/>
            <person name="Padilla G."/>
            <person name="Ferreira P."/>
            <person name="Barriuso J."/>
            <person name="Kellner H."/>
            <person name="Castanera R."/>
            <person name="Alfaro M."/>
            <person name="Ramirez L."/>
            <person name="Pisabarro A.G."/>
            <person name="Kuo A."/>
            <person name="Tritt A."/>
            <person name="Lipzen A."/>
            <person name="He G."/>
            <person name="Yan M."/>
            <person name="Ng V."/>
            <person name="Cullen D."/>
            <person name="Martin F."/>
            <person name="Rosso M.-N."/>
            <person name="Henrissat B."/>
            <person name="Hibbett D."/>
            <person name="Martinez A.T."/>
            <person name="Grigoriev I.V."/>
        </authorList>
    </citation>
    <scope>NUCLEOTIDE SEQUENCE</scope>
    <source>
        <strain evidence="7">CBS 506.95</strain>
    </source>
</reference>
<dbReference type="OrthoDB" id="3268560at2759"/>
<evidence type="ECO:0000313" key="8">
    <source>
        <dbReference type="Proteomes" id="UP000807306"/>
    </source>
</evidence>
<name>A0A9P6ELU9_9AGAR</name>
<dbReference type="GO" id="GO:0005739">
    <property type="term" value="C:mitochondrion"/>
    <property type="evidence" value="ECO:0007669"/>
    <property type="project" value="UniProtKB-SubCell"/>
</dbReference>
<evidence type="ECO:0000256" key="1">
    <source>
        <dbReference type="ARBA" id="ARBA00004173"/>
    </source>
</evidence>
<dbReference type="EMBL" id="MU157832">
    <property type="protein sequence ID" value="KAF9532166.1"/>
    <property type="molecule type" value="Genomic_DNA"/>
</dbReference>
<dbReference type="Pfam" id="PF08213">
    <property type="entry name" value="COX24_C"/>
    <property type="match status" value="1"/>
</dbReference>
<dbReference type="PANTHER" id="PTHR32035">
    <property type="entry name" value="AURORA KINASE A-INTERACTING PROTEIN"/>
    <property type="match status" value="1"/>
</dbReference>
<comment type="subcellular location">
    <subcellularLocation>
        <location evidence="1">Mitochondrion</location>
    </subcellularLocation>
</comment>
<feature type="region of interest" description="Disordered" evidence="5">
    <location>
        <begin position="255"/>
        <end position="284"/>
    </location>
</feature>